<dbReference type="Proteomes" id="UP000314294">
    <property type="component" value="Unassembled WGS sequence"/>
</dbReference>
<dbReference type="AlphaFoldDB" id="A0A4Z2HTM8"/>
<protein>
    <submittedName>
        <fullName evidence="1">Uncharacterized protein</fullName>
    </submittedName>
</protein>
<proteinExistence type="predicted"/>
<dbReference type="EMBL" id="SRLO01000181">
    <property type="protein sequence ID" value="TNN69010.1"/>
    <property type="molecule type" value="Genomic_DNA"/>
</dbReference>
<keyword evidence="2" id="KW-1185">Reference proteome</keyword>
<reference evidence="1 2" key="1">
    <citation type="submission" date="2019-03" db="EMBL/GenBank/DDBJ databases">
        <title>First draft genome of Liparis tanakae, snailfish: a comprehensive survey of snailfish specific genes.</title>
        <authorList>
            <person name="Kim W."/>
            <person name="Song I."/>
            <person name="Jeong J.-H."/>
            <person name="Kim D."/>
            <person name="Kim S."/>
            <person name="Ryu S."/>
            <person name="Song J.Y."/>
            <person name="Lee S.K."/>
        </authorList>
    </citation>
    <scope>NUCLEOTIDE SEQUENCE [LARGE SCALE GENOMIC DNA]</scope>
    <source>
        <tissue evidence="1">Muscle</tissue>
    </source>
</reference>
<accession>A0A4Z2HTM8</accession>
<comment type="caution">
    <text evidence="1">The sequence shown here is derived from an EMBL/GenBank/DDBJ whole genome shotgun (WGS) entry which is preliminary data.</text>
</comment>
<organism evidence="1 2">
    <name type="scientific">Liparis tanakae</name>
    <name type="common">Tanaka's snailfish</name>
    <dbReference type="NCBI Taxonomy" id="230148"/>
    <lineage>
        <taxon>Eukaryota</taxon>
        <taxon>Metazoa</taxon>
        <taxon>Chordata</taxon>
        <taxon>Craniata</taxon>
        <taxon>Vertebrata</taxon>
        <taxon>Euteleostomi</taxon>
        <taxon>Actinopterygii</taxon>
        <taxon>Neopterygii</taxon>
        <taxon>Teleostei</taxon>
        <taxon>Neoteleostei</taxon>
        <taxon>Acanthomorphata</taxon>
        <taxon>Eupercaria</taxon>
        <taxon>Perciformes</taxon>
        <taxon>Cottioidei</taxon>
        <taxon>Cottales</taxon>
        <taxon>Liparidae</taxon>
        <taxon>Liparis</taxon>
    </lineage>
</organism>
<evidence type="ECO:0000313" key="1">
    <source>
        <dbReference type="EMBL" id="TNN69010.1"/>
    </source>
</evidence>
<name>A0A4Z2HTM8_9TELE</name>
<sequence>MHMRMSEHDRLVMKMLVTLRISLCRVMTITRQEFPMRPTAMTVLCVADARGSGQVEETPLCPPVHHLARSLLSREEEEEEGEGGLWNDY</sequence>
<gene>
    <name evidence="1" type="ORF">EYF80_020713</name>
</gene>
<evidence type="ECO:0000313" key="2">
    <source>
        <dbReference type="Proteomes" id="UP000314294"/>
    </source>
</evidence>